<protein>
    <submittedName>
        <fullName evidence="1">Uncharacterized protein</fullName>
    </submittedName>
</protein>
<reference evidence="1" key="1">
    <citation type="submission" date="2022-10" db="EMBL/GenBank/DDBJ databases">
        <title>The complete genomes of actinobacterial strains from the NBC collection.</title>
        <authorList>
            <person name="Joergensen T.S."/>
            <person name="Alvarez Arevalo M."/>
            <person name="Sterndorff E.B."/>
            <person name="Faurdal D."/>
            <person name="Vuksanovic O."/>
            <person name="Mourched A.-S."/>
            <person name="Charusanti P."/>
            <person name="Shaw S."/>
            <person name="Blin K."/>
            <person name="Weber T."/>
        </authorList>
    </citation>
    <scope>NUCLEOTIDE SEQUENCE</scope>
    <source>
        <strain evidence="1">NBC_01401</strain>
    </source>
</reference>
<evidence type="ECO:0000313" key="1">
    <source>
        <dbReference type="EMBL" id="WTZ00390.1"/>
    </source>
</evidence>
<proteinExistence type="predicted"/>
<gene>
    <name evidence="1" type="ORF">OG626_09915</name>
</gene>
<sequence>MPAPAREAGFDDPRHMSAGMLDERCFAGRTDGLGASGGEEFLVAHIP</sequence>
<name>A0AAU3HB41_9ACTN</name>
<dbReference type="EMBL" id="CP109535">
    <property type="protein sequence ID" value="WTZ00390.1"/>
    <property type="molecule type" value="Genomic_DNA"/>
</dbReference>
<organism evidence="1">
    <name type="scientific">Streptomyces sp. NBC_01401</name>
    <dbReference type="NCBI Taxonomy" id="2903854"/>
    <lineage>
        <taxon>Bacteria</taxon>
        <taxon>Bacillati</taxon>
        <taxon>Actinomycetota</taxon>
        <taxon>Actinomycetes</taxon>
        <taxon>Kitasatosporales</taxon>
        <taxon>Streptomycetaceae</taxon>
        <taxon>Streptomyces</taxon>
    </lineage>
</organism>
<accession>A0AAU3HB41</accession>
<dbReference type="AlphaFoldDB" id="A0AAU3HB41"/>